<keyword evidence="2" id="KW-0238">DNA-binding</keyword>
<dbReference type="PROSITE" id="PS00622">
    <property type="entry name" value="HTH_LUXR_1"/>
    <property type="match status" value="1"/>
</dbReference>
<proteinExistence type="predicted"/>
<dbReference type="RefSeq" id="WP_194181897.1">
    <property type="nucleotide sequence ID" value="NZ_JADGIK010000001.1"/>
</dbReference>
<dbReference type="InterPro" id="IPR013655">
    <property type="entry name" value="PAS_fold_3"/>
</dbReference>
<dbReference type="PRINTS" id="PR00038">
    <property type="entry name" value="HTHLUXR"/>
</dbReference>
<name>A0A8J7FVR3_9FLAO</name>
<dbReference type="InterPro" id="IPR036388">
    <property type="entry name" value="WH-like_DNA-bd_sf"/>
</dbReference>
<feature type="domain" description="HTH luxR-type" evidence="4">
    <location>
        <begin position="170"/>
        <end position="235"/>
    </location>
</feature>
<reference evidence="5" key="1">
    <citation type="submission" date="2020-10" db="EMBL/GenBank/DDBJ databases">
        <authorList>
            <person name="Lu T."/>
            <person name="Wang Q."/>
            <person name="Han X."/>
        </authorList>
    </citation>
    <scope>NUCLEOTIDE SEQUENCE</scope>
    <source>
        <strain evidence="5">WQ 117</strain>
    </source>
</reference>
<dbReference type="PANTHER" id="PTHR44688:SF16">
    <property type="entry name" value="DNA-BINDING TRANSCRIPTIONAL ACTIVATOR DEVR_DOSR"/>
    <property type="match status" value="1"/>
</dbReference>
<dbReference type="InterPro" id="IPR000792">
    <property type="entry name" value="Tscrpt_reg_LuxR_C"/>
</dbReference>
<evidence type="ECO:0000256" key="1">
    <source>
        <dbReference type="ARBA" id="ARBA00023015"/>
    </source>
</evidence>
<dbReference type="EMBL" id="JADGIK010000001">
    <property type="protein sequence ID" value="MBF0596373.1"/>
    <property type="molecule type" value="Genomic_DNA"/>
</dbReference>
<evidence type="ECO:0000256" key="2">
    <source>
        <dbReference type="ARBA" id="ARBA00023125"/>
    </source>
</evidence>
<evidence type="ECO:0000256" key="3">
    <source>
        <dbReference type="ARBA" id="ARBA00023163"/>
    </source>
</evidence>
<dbReference type="GO" id="GO:0006355">
    <property type="term" value="P:regulation of DNA-templated transcription"/>
    <property type="evidence" value="ECO:0007669"/>
    <property type="project" value="InterPro"/>
</dbReference>
<dbReference type="PANTHER" id="PTHR44688">
    <property type="entry name" value="DNA-BINDING TRANSCRIPTIONAL ACTIVATOR DEVR_DOSR"/>
    <property type="match status" value="1"/>
</dbReference>
<dbReference type="Pfam" id="PF00196">
    <property type="entry name" value="GerE"/>
    <property type="match status" value="1"/>
</dbReference>
<dbReference type="PROSITE" id="PS50043">
    <property type="entry name" value="HTH_LUXR_2"/>
    <property type="match status" value="1"/>
</dbReference>
<evidence type="ECO:0000259" key="4">
    <source>
        <dbReference type="PROSITE" id="PS50043"/>
    </source>
</evidence>
<dbReference type="Gene3D" id="1.10.10.10">
    <property type="entry name" value="Winged helix-like DNA-binding domain superfamily/Winged helix DNA-binding domain"/>
    <property type="match status" value="1"/>
</dbReference>
<organism evidence="5 6">
    <name type="scientific">Faecalibacter rhinopitheci</name>
    <dbReference type="NCBI Taxonomy" id="2779678"/>
    <lineage>
        <taxon>Bacteria</taxon>
        <taxon>Pseudomonadati</taxon>
        <taxon>Bacteroidota</taxon>
        <taxon>Flavobacteriia</taxon>
        <taxon>Flavobacteriales</taxon>
        <taxon>Weeksellaceae</taxon>
        <taxon>Faecalibacter</taxon>
    </lineage>
</organism>
<dbReference type="Pfam" id="PF08447">
    <property type="entry name" value="PAS_3"/>
    <property type="match status" value="1"/>
</dbReference>
<dbReference type="SUPFAM" id="SSF46894">
    <property type="entry name" value="C-terminal effector domain of the bipartite response regulators"/>
    <property type="match status" value="1"/>
</dbReference>
<keyword evidence="3" id="KW-0804">Transcription</keyword>
<evidence type="ECO:0000313" key="6">
    <source>
        <dbReference type="Proteomes" id="UP000608754"/>
    </source>
</evidence>
<evidence type="ECO:0000313" key="5">
    <source>
        <dbReference type="EMBL" id="MBF0596373.1"/>
    </source>
</evidence>
<comment type="caution">
    <text evidence="5">The sequence shown here is derived from an EMBL/GenBank/DDBJ whole genome shotgun (WGS) entry which is preliminary data.</text>
</comment>
<gene>
    <name evidence="5" type="ORF">IM532_02660</name>
</gene>
<dbReference type="Proteomes" id="UP000608754">
    <property type="component" value="Unassembled WGS sequence"/>
</dbReference>
<keyword evidence="6" id="KW-1185">Reference proteome</keyword>
<dbReference type="AlphaFoldDB" id="A0A8J7FVR3"/>
<dbReference type="GO" id="GO:0003677">
    <property type="term" value="F:DNA binding"/>
    <property type="evidence" value="ECO:0007669"/>
    <property type="project" value="UniProtKB-KW"/>
</dbReference>
<dbReference type="Gene3D" id="3.30.450.20">
    <property type="entry name" value="PAS domain"/>
    <property type="match status" value="1"/>
</dbReference>
<dbReference type="InterPro" id="IPR016032">
    <property type="entry name" value="Sig_transdc_resp-reg_C-effctor"/>
</dbReference>
<dbReference type="CDD" id="cd06170">
    <property type="entry name" value="LuxR_C_like"/>
    <property type="match status" value="1"/>
</dbReference>
<protein>
    <submittedName>
        <fullName evidence="5">PAS domain-containing protein</fullName>
    </submittedName>
</protein>
<sequence length="237" mass="27929">MAKNAIKDKWNEIFHNQSSKKNKDIDPIKDDLINSYFFIYDCVENEIAFVNNAFSIVTGFDDKSFNLDKLIKMIHPDDLDYFFKCEEKDLEITNALMFNQHFQYLFSYTYRIITADNRVLTMQQNCQAIEVTSQGHLSKTLVIHKIIPTYTERPIDDHKIFDKARGIYIDSENCYNLSKREFEILNLIKDGLNSIEISDRLNISKYTIDTHRKNILNKTNSSNFIELIKKLSFSEFD</sequence>
<dbReference type="SMART" id="SM00421">
    <property type="entry name" value="HTH_LUXR"/>
    <property type="match status" value="1"/>
</dbReference>
<accession>A0A8J7FVR3</accession>
<keyword evidence="1" id="KW-0805">Transcription regulation</keyword>